<organism evidence="2 3">
    <name type="scientific">Camellia sinensis var. sinensis</name>
    <name type="common">China tea</name>
    <dbReference type="NCBI Taxonomy" id="542762"/>
    <lineage>
        <taxon>Eukaryota</taxon>
        <taxon>Viridiplantae</taxon>
        <taxon>Streptophyta</taxon>
        <taxon>Embryophyta</taxon>
        <taxon>Tracheophyta</taxon>
        <taxon>Spermatophyta</taxon>
        <taxon>Magnoliopsida</taxon>
        <taxon>eudicotyledons</taxon>
        <taxon>Gunneridae</taxon>
        <taxon>Pentapetalae</taxon>
        <taxon>asterids</taxon>
        <taxon>Ericales</taxon>
        <taxon>Theaceae</taxon>
        <taxon>Camellia</taxon>
    </lineage>
</organism>
<evidence type="ECO:0000313" key="2">
    <source>
        <dbReference type="EMBL" id="THG16270.1"/>
    </source>
</evidence>
<dbReference type="InterPro" id="IPR004158">
    <property type="entry name" value="DUF247_pln"/>
</dbReference>
<dbReference type="Proteomes" id="UP000306102">
    <property type="component" value="Unassembled WGS sequence"/>
</dbReference>
<sequence length="910" mass="104497">MTEGSDDLRETILKIIKEGTKKAESMPSPCIFRVRKKLRKVKKSAYTPQLVSIGPLHSNKEHLKSPMEDIKKQYAEALFKRVQTANPTMDFKKELTQCVERLKLSLDTARNCYAEKVEVDVEEMKESLDKAKECFANKVDALEKMKESLDKAKECIAKKVDVLEDVEKMKELLGRAKKCFPKKVDALDVPMLVIDGCFILELLYRDRHPNMIGTSNNPNSNNKTSQDFCFDTSLNRVAIRHDLLLLENQLPFFVLEDLFDLTVAKIPNPTVANTPNLTVVTIRPSLSHYLLSYFGNMMNPNPSGQSDNNNWEPKTCEGVPKICHILHFLYNQYRHHPQKQEGTIQSIPSSTETINTVIPENKKEQQDSPITNSMPPASELEYAGVKFKSSTTKTGDKDTLSSTTTTGGKDTLFEVQFDAPQGLFRWCRRASFKIPTLRISAATERLLRNLIAFEQCYTGFDRNIGHARLDFYFTSYATLMDRLVDTENDVQVLEKAKVIYSRLGDREEASDLFHSLCKEIVLPRDSFYFAEACNQAARRSEHLWFICLGWYHEAERPDMIGTSNNPNSNKKTSPDFCFDTFLNRVAIRHDLLLWENQLPFFVLKDLFDLTVARIPIHLPSLSDYLLSYFGNMMNPSDQSDKNDREQSHKNDWEPKICHILHFLYNQYRQQQSHKNDPEPKKLEYAGVQLEVSKDNQFEVQFEDPPVLFWCCRRALLERLLRNLIAFEQCYTSFDRNTSNARLDFYFTSYATLMDRFVDTENDVQVLEKAGVIYRHLGDREEASNLFHSLCKEIVLPRDSFYFAEACNQLVVSHAQKYFIRKLSGEKDKRRASIHDITTSNVTDTKSPSPDDKRSPPSSDHSATVAQLPQHSNMNGIARALYSWDPSIQGAVMAFDMPNSSLLMATLLEII</sequence>
<accession>A0A4S4EIC6</accession>
<evidence type="ECO:0000313" key="3">
    <source>
        <dbReference type="Proteomes" id="UP000306102"/>
    </source>
</evidence>
<dbReference type="PANTHER" id="PTHR31170">
    <property type="entry name" value="BNAC04G53230D PROTEIN"/>
    <property type="match status" value="1"/>
</dbReference>
<protein>
    <submittedName>
        <fullName evidence="2">Uncharacterized protein</fullName>
    </submittedName>
</protein>
<comment type="caution">
    <text evidence="2">The sequence shown here is derived from an EMBL/GenBank/DDBJ whole genome shotgun (WGS) entry which is preliminary data.</text>
</comment>
<dbReference type="Pfam" id="PF03140">
    <property type="entry name" value="DUF247"/>
    <property type="match status" value="3"/>
</dbReference>
<reference evidence="2 3" key="1">
    <citation type="journal article" date="2018" name="Proc. Natl. Acad. Sci. U.S.A.">
        <title>Draft genome sequence of Camellia sinensis var. sinensis provides insights into the evolution of the tea genome and tea quality.</title>
        <authorList>
            <person name="Wei C."/>
            <person name="Yang H."/>
            <person name="Wang S."/>
            <person name="Zhao J."/>
            <person name="Liu C."/>
            <person name="Gao L."/>
            <person name="Xia E."/>
            <person name="Lu Y."/>
            <person name="Tai Y."/>
            <person name="She G."/>
            <person name="Sun J."/>
            <person name="Cao H."/>
            <person name="Tong W."/>
            <person name="Gao Q."/>
            <person name="Li Y."/>
            <person name="Deng W."/>
            <person name="Jiang X."/>
            <person name="Wang W."/>
            <person name="Chen Q."/>
            <person name="Zhang S."/>
            <person name="Li H."/>
            <person name="Wu J."/>
            <person name="Wang P."/>
            <person name="Li P."/>
            <person name="Shi C."/>
            <person name="Zheng F."/>
            <person name="Jian J."/>
            <person name="Huang B."/>
            <person name="Shan D."/>
            <person name="Shi M."/>
            <person name="Fang C."/>
            <person name="Yue Y."/>
            <person name="Li F."/>
            <person name="Li D."/>
            <person name="Wei S."/>
            <person name="Han B."/>
            <person name="Jiang C."/>
            <person name="Yin Y."/>
            <person name="Xia T."/>
            <person name="Zhang Z."/>
            <person name="Bennetzen J.L."/>
            <person name="Zhao S."/>
            <person name="Wan X."/>
        </authorList>
    </citation>
    <scope>NUCLEOTIDE SEQUENCE [LARGE SCALE GENOMIC DNA]</scope>
    <source>
        <strain evidence="3">cv. Shuchazao</strain>
        <tissue evidence="2">Leaf</tissue>
    </source>
</reference>
<keyword evidence="3" id="KW-1185">Reference proteome</keyword>
<gene>
    <name evidence="2" type="ORF">TEA_023827</name>
</gene>
<dbReference type="PANTHER" id="PTHR31170:SF25">
    <property type="entry name" value="BNAA09G04570D PROTEIN"/>
    <property type="match status" value="1"/>
</dbReference>
<dbReference type="AlphaFoldDB" id="A0A4S4EIC6"/>
<evidence type="ECO:0000256" key="1">
    <source>
        <dbReference type="SAM" id="MobiDB-lite"/>
    </source>
</evidence>
<name>A0A4S4EIC6_CAMSN</name>
<proteinExistence type="predicted"/>
<dbReference type="EMBL" id="SDRB02004154">
    <property type="protein sequence ID" value="THG16270.1"/>
    <property type="molecule type" value="Genomic_DNA"/>
</dbReference>
<feature type="region of interest" description="Disordered" evidence="1">
    <location>
        <begin position="830"/>
        <end position="868"/>
    </location>
</feature>